<dbReference type="PANTHER" id="PTHR35372">
    <property type="entry name" value="ATP BINDING PROTEIN-RELATED"/>
    <property type="match status" value="1"/>
</dbReference>
<evidence type="ECO:0000256" key="2">
    <source>
        <dbReference type="ARBA" id="ARBA00022801"/>
    </source>
</evidence>
<evidence type="ECO:0000256" key="3">
    <source>
        <dbReference type="ARBA" id="ARBA00022840"/>
    </source>
</evidence>
<organism evidence="6 7">
    <name type="scientific">Erwinia aeris</name>
    <dbReference type="NCBI Taxonomy" id="3239803"/>
    <lineage>
        <taxon>Bacteria</taxon>
        <taxon>Pseudomonadati</taxon>
        <taxon>Pseudomonadota</taxon>
        <taxon>Gammaproteobacteria</taxon>
        <taxon>Enterobacterales</taxon>
        <taxon>Erwiniaceae</taxon>
        <taxon>Erwinia</taxon>
    </lineage>
</organism>
<feature type="region of interest" description="Disordered" evidence="4">
    <location>
        <begin position="1"/>
        <end position="105"/>
    </location>
</feature>
<gene>
    <name evidence="6" type="ORF">AB6T85_23645</name>
</gene>
<sequence>MEGEKTTKRKPAPPRKSKDILTDNRKERQENTPDNVVRMPSQPARRLTAEEKRARHAARLANADIPITSPFEKDKRNAHRKAAGTVTAKPQPAAPAEPKATEQPISNLRESMPETTIESGMAVASKQPAYSVHPGLDAMTEDARDKYQECRKQGLLESSSMAMARLVDDKTRYRITDRLSGLPESVNGGMDASRIKLGNWVEEGNPEDYLKPAGVIAGEIKHGMGLALASDPAGARGSHQGLYFYTGKVWKPAVNILSVLSDESDRQNMPADDRQVKAIAAALRNRLPFMGETKADAVPFDNGVLMTSGPQAGTMLPHSPDFYFLSTNGITWTDGAPSPVFDRWLDFVTEGNENMRNALRAMFWHVLTNTGLKHFYELTGESNTGKSVASSLCRLLAGGSANEFTITFETLRKGGTHQFAQLPGKRLILMPEQFSDGGPNALAALKALSSGGEDTVSVDIKLGAQFSYCNMAPVVITNNTPLVLKDGSQGIVNRRVTICMNRVVPAAQRDRLLTEKLKAELGSIAWQLMRDFDASTANKALETWKTSSTDLQDVMEAGDIDFAFAKLLTPASDKAAWKIGLMPKDDDLRNGTVDLHPDAGLYPLYVHYRKMMGEERGTVNQRSFSKMILNHLNTIHGDSAGYTAYQLYRSRGINRLRWQPTEELKTLLTGADSVRAQLLDDSE</sequence>
<dbReference type="SUPFAM" id="SSF52540">
    <property type="entry name" value="P-loop containing nucleoside triphosphate hydrolases"/>
    <property type="match status" value="1"/>
</dbReference>
<evidence type="ECO:0000259" key="5">
    <source>
        <dbReference type="PROSITE" id="PS51206"/>
    </source>
</evidence>
<name>A0ABV4EFA1_9GAMM</name>
<keyword evidence="3" id="KW-0067">ATP-binding</keyword>
<feature type="compositionally biased region" description="Low complexity" evidence="4">
    <location>
        <begin position="87"/>
        <end position="104"/>
    </location>
</feature>
<dbReference type="SMART" id="SM00885">
    <property type="entry name" value="D5_N"/>
    <property type="match status" value="1"/>
</dbReference>
<accession>A0ABV4EFA1</accession>
<evidence type="ECO:0000313" key="6">
    <source>
        <dbReference type="EMBL" id="MEY8773402.1"/>
    </source>
</evidence>
<dbReference type="InterPro" id="IPR045455">
    <property type="entry name" value="NrS-1_pol-like_helicase"/>
</dbReference>
<evidence type="ECO:0000256" key="1">
    <source>
        <dbReference type="ARBA" id="ARBA00022741"/>
    </source>
</evidence>
<keyword evidence="2" id="KW-0378">Hydrolase</keyword>
<dbReference type="PANTHER" id="PTHR35372:SF2">
    <property type="entry name" value="SF3 HELICASE DOMAIN-CONTAINING PROTEIN"/>
    <property type="match status" value="1"/>
</dbReference>
<feature type="domain" description="SF3 helicase" evidence="5">
    <location>
        <begin position="353"/>
        <end position="513"/>
    </location>
</feature>
<dbReference type="RefSeq" id="WP_369897038.1">
    <property type="nucleotide sequence ID" value="NZ_JBGFFX010000024.1"/>
</dbReference>
<dbReference type="EMBL" id="JBGFFX010000024">
    <property type="protein sequence ID" value="MEY8773402.1"/>
    <property type="molecule type" value="Genomic_DNA"/>
</dbReference>
<comment type="caution">
    <text evidence="6">The sequence shown here is derived from an EMBL/GenBank/DDBJ whole genome shotgun (WGS) entry which is preliminary data.</text>
</comment>
<dbReference type="InterPro" id="IPR014015">
    <property type="entry name" value="Helicase_SF3_DNA-vir"/>
</dbReference>
<keyword evidence="1" id="KW-0547">Nucleotide-binding</keyword>
<evidence type="ECO:0000256" key="4">
    <source>
        <dbReference type="SAM" id="MobiDB-lite"/>
    </source>
</evidence>
<proteinExistence type="predicted"/>
<dbReference type="Pfam" id="PF19263">
    <property type="entry name" value="DUF5906"/>
    <property type="match status" value="1"/>
</dbReference>
<dbReference type="Proteomes" id="UP001565243">
    <property type="component" value="Unassembled WGS sequence"/>
</dbReference>
<dbReference type="Gene3D" id="3.40.50.300">
    <property type="entry name" value="P-loop containing nucleotide triphosphate hydrolases"/>
    <property type="match status" value="1"/>
</dbReference>
<dbReference type="InterPro" id="IPR014818">
    <property type="entry name" value="Phage/plasmid_primase_P4_C"/>
</dbReference>
<protein>
    <submittedName>
        <fullName evidence="6">DUF5906 domain-containing protein</fullName>
    </submittedName>
</protein>
<evidence type="ECO:0000313" key="7">
    <source>
        <dbReference type="Proteomes" id="UP001565243"/>
    </source>
</evidence>
<dbReference type="InterPro" id="IPR027417">
    <property type="entry name" value="P-loop_NTPase"/>
</dbReference>
<reference evidence="6 7" key="1">
    <citation type="submission" date="2024-07" db="EMBL/GenBank/DDBJ databases">
        <authorList>
            <person name="Hebao G."/>
        </authorList>
    </citation>
    <scope>NUCLEOTIDE SEQUENCE [LARGE SCALE GENOMIC DNA]</scope>
    <source>
        <strain evidence="6 7">ACCC 02193</strain>
    </source>
</reference>
<keyword evidence="7" id="KW-1185">Reference proteome</keyword>
<feature type="compositionally biased region" description="Basic and acidic residues" evidence="4">
    <location>
        <begin position="16"/>
        <end position="31"/>
    </location>
</feature>
<dbReference type="PROSITE" id="PS51206">
    <property type="entry name" value="SF3_HELICASE_1"/>
    <property type="match status" value="1"/>
</dbReference>
<dbReference type="InterPro" id="IPR051620">
    <property type="entry name" value="ORF904-like_C"/>
</dbReference>